<protein>
    <submittedName>
        <fullName evidence="2">Uncharacterized protein</fullName>
    </submittedName>
</protein>
<feature type="transmembrane region" description="Helical" evidence="1">
    <location>
        <begin position="6"/>
        <end position="26"/>
    </location>
</feature>
<evidence type="ECO:0000256" key="1">
    <source>
        <dbReference type="SAM" id="Phobius"/>
    </source>
</evidence>
<dbReference type="EMBL" id="MN739002">
    <property type="protein sequence ID" value="QHT34562.1"/>
    <property type="molecule type" value="Genomic_DNA"/>
</dbReference>
<feature type="transmembrane region" description="Helical" evidence="1">
    <location>
        <begin position="38"/>
        <end position="55"/>
    </location>
</feature>
<keyword evidence="1" id="KW-0472">Membrane</keyword>
<keyword evidence="1" id="KW-1133">Transmembrane helix</keyword>
<proteinExistence type="predicted"/>
<keyword evidence="1" id="KW-0812">Transmembrane</keyword>
<reference evidence="2" key="1">
    <citation type="journal article" date="2020" name="Nature">
        <title>Giant virus diversity and host interactions through global metagenomics.</title>
        <authorList>
            <person name="Schulz F."/>
            <person name="Roux S."/>
            <person name="Paez-Espino D."/>
            <person name="Jungbluth S."/>
            <person name="Walsh D.A."/>
            <person name="Denef V.J."/>
            <person name="McMahon K.D."/>
            <person name="Konstantinidis K.T."/>
            <person name="Eloe-Fadrosh E.A."/>
            <person name="Kyrpides N.C."/>
            <person name="Woyke T."/>
        </authorList>
    </citation>
    <scope>NUCLEOTIDE SEQUENCE</scope>
    <source>
        <strain evidence="2">GVMAG-M-3300009163-63</strain>
    </source>
</reference>
<accession>A0A6C0F0K7</accession>
<organism evidence="2">
    <name type="scientific">viral metagenome</name>
    <dbReference type="NCBI Taxonomy" id="1070528"/>
    <lineage>
        <taxon>unclassified sequences</taxon>
        <taxon>metagenomes</taxon>
        <taxon>organismal metagenomes</taxon>
    </lineage>
</organism>
<sequence>MHGAMNHLFHSILFGLLLYLFMVFILKQSYDVAQDRSMLLAALALAYMILFGHSLPTRVNKNIF</sequence>
<evidence type="ECO:0000313" key="2">
    <source>
        <dbReference type="EMBL" id="QHT34562.1"/>
    </source>
</evidence>
<dbReference type="AlphaFoldDB" id="A0A6C0F0K7"/>
<name>A0A6C0F0K7_9ZZZZ</name>